<dbReference type="Proteomes" id="UP000230002">
    <property type="component" value="Unassembled WGS sequence"/>
</dbReference>
<evidence type="ECO:0000313" key="2">
    <source>
        <dbReference type="Proteomes" id="UP000230002"/>
    </source>
</evidence>
<name>A0A2G8S9U9_9APHY</name>
<keyword evidence="2" id="KW-1185">Reference proteome</keyword>
<reference evidence="1 2" key="1">
    <citation type="journal article" date="2015" name="Sci. Rep.">
        <title>Chromosome-level genome map provides insights into diverse defense mechanisms in the medicinal fungus Ganoderma sinense.</title>
        <authorList>
            <person name="Zhu Y."/>
            <person name="Xu J."/>
            <person name="Sun C."/>
            <person name="Zhou S."/>
            <person name="Xu H."/>
            <person name="Nelson D.R."/>
            <person name="Qian J."/>
            <person name="Song J."/>
            <person name="Luo H."/>
            <person name="Xiang L."/>
            <person name="Li Y."/>
            <person name="Xu Z."/>
            <person name="Ji A."/>
            <person name="Wang L."/>
            <person name="Lu S."/>
            <person name="Hayward A."/>
            <person name="Sun W."/>
            <person name="Li X."/>
            <person name="Schwartz D.C."/>
            <person name="Wang Y."/>
            <person name="Chen S."/>
        </authorList>
    </citation>
    <scope>NUCLEOTIDE SEQUENCE [LARGE SCALE GENOMIC DNA]</scope>
    <source>
        <strain evidence="1 2">ZZ0214-1</strain>
    </source>
</reference>
<dbReference type="OrthoDB" id="2756573at2759"/>
<protein>
    <submittedName>
        <fullName evidence="1">Uncharacterized protein</fullName>
    </submittedName>
</protein>
<dbReference type="EMBL" id="AYKW01000015">
    <property type="protein sequence ID" value="PIL30368.1"/>
    <property type="molecule type" value="Genomic_DNA"/>
</dbReference>
<organism evidence="1 2">
    <name type="scientific">Ganoderma sinense ZZ0214-1</name>
    <dbReference type="NCBI Taxonomy" id="1077348"/>
    <lineage>
        <taxon>Eukaryota</taxon>
        <taxon>Fungi</taxon>
        <taxon>Dikarya</taxon>
        <taxon>Basidiomycota</taxon>
        <taxon>Agaricomycotina</taxon>
        <taxon>Agaricomycetes</taxon>
        <taxon>Polyporales</taxon>
        <taxon>Polyporaceae</taxon>
        <taxon>Ganoderma</taxon>
    </lineage>
</organism>
<gene>
    <name evidence="1" type="ORF">GSI_07553</name>
</gene>
<proteinExistence type="predicted"/>
<evidence type="ECO:0000313" key="1">
    <source>
        <dbReference type="EMBL" id="PIL30368.1"/>
    </source>
</evidence>
<sequence length="62" mass="6875">MYGMNSSDVVVFTQSMSAILLHRFLLHLQTSRTYASMEFGDAETSRGSTLALDELCESPKVT</sequence>
<dbReference type="AlphaFoldDB" id="A0A2G8S9U9"/>
<accession>A0A2G8S9U9</accession>
<comment type="caution">
    <text evidence="1">The sequence shown here is derived from an EMBL/GenBank/DDBJ whole genome shotgun (WGS) entry which is preliminary data.</text>
</comment>